<evidence type="ECO:0000256" key="4">
    <source>
        <dbReference type="ARBA" id="ARBA00022553"/>
    </source>
</evidence>
<dbReference type="GO" id="GO:0004674">
    <property type="term" value="F:protein serine/threonine kinase activity"/>
    <property type="evidence" value="ECO:0007669"/>
    <property type="project" value="UniProtKB-KW"/>
</dbReference>
<evidence type="ECO:0000256" key="12">
    <source>
        <dbReference type="ARBA" id="ARBA00060827"/>
    </source>
</evidence>
<dbReference type="FunFam" id="1.10.510.10:FF:000250">
    <property type="entry name" value="Death-associated protein kinase 3"/>
    <property type="match status" value="1"/>
</dbReference>
<keyword evidence="7" id="KW-0547">Nucleotide-binding</keyword>
<feature type="non-terminal residue" evidence="14">
    <location>
        <position position="264"/>
    </location>
</feature>
<keyword evidence="4" id="KW-0597">Phosphoprotein</keyword>
<evidence type="ECO:0000256" key="8">
    <source>
        <dbReference type="ARBA" id="ARBA00022777"/>
    </source>
</evidence>
<gene>
    <name evidence="14" type="primary">Dapk1</name>
    <name evidence="14" type="ORF">AEGCAU_R09799</name>
</gene>
<evidence type="ECO:0000256" key="3">
    <source>
        <dbReference type="ARBA" id="ARBA00022527"/>
    </source>
</evidence>
<dbReference type="EMBL" id="WEIU01009591">
    <property type="protein sequence ID" value="NWH88287.1"/>
    <property type="molecule type" value="Genomic_DNA"/>
</dbReference>
<dbReference type="SUPFAM" id="SSF56112">
    <property type="entry name" value="Protein kinase-like (PK-like)"/>
    <property type="match status" value="1"/>
</dbReference>
<comment type="cofactor">
    <cofactor evidence="1">
        <name>Mg(2+)</name>
        <dbReference type="ChEBI" id="CHEBI:18420"/>
    </cofactor>
</comment>
<keyword evidence="3" id="KW-0723">Serine/threonine-protein kinase</keyword>
<dbReference type="PROSITE" id="PS00108">
    <property type="entry name" value="PROTEIN_KINASE_ST"/>
    <property type="match status" value="1"/>
</dbReference>
<dbReference type="GO" id="GO:0005634">
    <property type="term" value="C:nucleus"/>
    <property type="evidence" value="ECO:0007669"/>
    <property type="project" value="TreeGrafter"/>
</dbReference>
<dbReference type="PANTHER" id="PTHR24342">
    <property type="entry name" value="SERINE/THREONINE-PROTEIN KINASE 17"/>
    <property type="match status" value="1"/>
</dbReference>
<evidence type="ECO:0000256" key="9">
    <source>
        <dbReference type="ARBA" id="ARBA00022840"/>
    </source>
</evidence>
<evidence type="ECO:0000256" key="5">
    <source>
        <dbReference type="ARBA" id="ARBA00022679"/>
    </source>
</evidence>
<keyword evidence="8 14" id="KW-0418">Kinase</keyword>
<evidence type="ECO:0000256" key="11">
    <source>
        <dbReference type="ARBA" id="ARBA00048679"/>
    </source>
</evidence>
<comment type="catalytic activity">
    <reaction evidence="11">
        <text>L-seryl-[protein] + ATP = O-phospho-L-seryl-[protein] + ADP + H(+)</text>
        <dbReference type="Rhea" id="RHEA:17989"/>
        <dbReference type="Rhea" id="RHEA-COMP:9863"/>
        <dbReference type="Rhea" id="RHEA-COMP:11604"/>
        <dbReference type="ChEBI" id="CHEBI:15378"/>
        <dbReference type="ChEBI" id="CHEBI:29999"/>
        <dbReference type="ChEBI" id="CHEBI:30616"/>
        <dbReference type="ChEBI" id="CHEBI:83421"/>
        <dbReference type="ChEBI" id="CHEBI:456216"/>
        <dbReference type="EC" id="2.7.11.1"/>
    </reaction>
</comment>
<dbReference type="Gene3D" id="1.10.510.10">
    <property type="entry name" value="Transferase(Phosphotransferase) domain 1"/>
    <property type="match status" value="1"/>
</dbReference>
<protein>
    <recommendedName>
        <fullName evidence="2">non-specific serine/threonine protein kinase</fullName>
        <ecNumber evidence="2">2.7.11.1</ecNumber>
    </recommendedName>
</protein>
<comment type="similarity">
    <text evidence="12">Belongs to the protein kinase superfamily. CAMK Ser/Thr protein kinase family. DAP kinase subfamily.</text>
</comment>
<comment type="catalytic activity">
    <reaction evidence="10">
        <text>L-threonyl-[protein] + ATP = O-phospho-L-threonyl-[protein] + ADP + H(+)</text>
        <dbReference type="Rhea" id="RHEA:46608"/>
        <dbReference type="Rhea" id="RHEA-COMP:11060"/>
        <dbReference type="Rhea" id="RHEA-COMP:11605"/>
        <dbReference type="ChEBI" id="CHEBI:15378"/>
        <dbReference type="ChEBI" id="CHEBI:30013"/>
        <dbReference type="ChEBI" id="CHEBI:30616"/>
        <dbReference type="ChEBI" id="CHEBI:61977"/>
        <dbReference type="ChEBI" id="CHEBI:456216"/>
        <dbReference type="EC" id="2.7.11.1"/>
    </reaction>
</comment>
<keyword evidence="15" id="KW-1185">Reference proteome</keyword>
<keyword evidence="6" id="KW-0053">Apoptosis</keyword>
<dbReference type="FunFam" id="3.30.200.20:FF:000110">
    <property type="entry name" value="Death-associated kinase 3, isoform CRA_a"/>
    <property type="match status" value="1"/>
</dbReference>
<dbReference type="GO" id="GO:0035556">
    <property type="term" value="P:intracellular signal transduction"/>
    <property type="evidence" value="ECO:0007669"/>
    <property type="project" value="TreeGrafter"/>
</dbReference>
<name>A0A850Y465_AEGCA</name>
<dbReference type="GO" id="GO:0043065">
    <property type="term" value="P:positive regulation of apoptotic process"/>
    <property type="evidence" value="ECO:0007669"/>
    <property type="project" value="TreeGrafter"/>
</dbReference>
<dbReference type="PROSITE" id="PS50011">
    <property type="entry name" value="PROTEIN_KINASE_DOM"/>
    <property type="match status" value="1"/>
</dbReference>
<dbReference type="GO" id="GO:0006915">
    <property type="term" value="P:apoptotic process"/>
    <property type="evidence" value="ECO:0007669"/>
    <property type="project" value="UniProtKB-KW"/>
</dbReference>
<proteinExistence type="inferred from homology"/>
<dbReference type="Gene3D" id="3.30.200.20">
    <property type="entry name" value="Phosphorylase Kinase, domain 1"/>
    <property type="match status" value="1"/>
</dbReference>
<evidence type="ECO:0000256" key="2">
    <source>
        <dbReference type="ARBA" id="ARBA00012513"/>
    </source>
</evidence>
<evidence type="ECO:0000256" key="6">
    <source>
        <dbReference type="ARBA" id="ARBA00022703"/>
    </source>
</evidence>
<organism evidence="14 15">
    <name type="scientific">Aegithalos caudatus</name>
    <name type="common">Long-tailed tit</name>
    <name type="synonym">Acredula caudata</name>
    <dbReference type="NCBI Taxonomy" id="73327"/>
    <lineage>
        <taxon>Eukaryota</taxon>
        <taxon>Metazoa</taxon>
        <taxon>Chordata</taxon>
        <taxon>Craniata</taxon>
        <taxon>Vertebrata</taxon>
        <taxon>Euteleostomi</taxon>
        <taxon>Archelosauria</taxon>
        <taxon>Archosauria</taxon>
        <taxon>Dinosauria</taxon>
        <taxon>Saurischia</taxon>
        <taxon>Theropoda</taxon>
        <taxon>Coelurosauria</taxon>
        <taxon>Aves</taxon>
        <taxon>Neognathae</taxon>
        <taxon>Neoaves</taxon>
        <taxon>Telluraves</taxon>
        <taxon>Australaves</taxon>
        <taxon>Passeriformes</taxon>
        <taxon>Sylvioidea</taxon>
        <taxon>Aegithalidae</taxon>
        <taxon>Aegithalos</taxon>
    </lineage>
</organism>
<dbReference type="AlphaFoldDB" id="A0A850Y465"/>
<dbReference type="InterPro" id="IPR000719">
    <property type="entry name" value="Prot_kinase_dom"/>
</dbReference>
<evidence type="ECO:0000256" key="1">
    <source>
        <dbReference type="ARBA" id="ARBA00001946"/>
    </source>
</evidence>
<comment type="caution">
    <text evidence="14">The sequence shown here is derived from an EMBL/GenBank/DDBJ whole genome shotgun (WGS) entry which is preliminary data.</text>
</comment>
<sequence length="264" mass="30369">SGQFAVVKKCREKSTGQQFAAKFIKKRRTKSSRRGVSREDIEREVGILKEIRHPNVITLHDVYENKTDVILILELVAGGELFDFLAEKESLTEEEATEFLKQILNGVQYLHSLQIAHFDLKPENIMLLDRNVPKPRIKIIDFGLAHKIDFGNEFKNIFGTPEFVGEKTVVSSNYVFFQSVNQYLWLRSIGVITYILLSGASPFLGETKQETLANVSAVNYEFEEEFFSNTSALAKDFIRRLLVKDPKKRMTIQDSLLHPWIKVR</sequence>
<evidence type="ECO:0000256" key="7">
    <source>
        <dbReference type="ARBA" id="ARBA00022741"/>
    </source>
</evidence>
<dbReference type="GO" id="GO:0005737">
    <property type="term" value="C:cytoplasm"/>
    <property type="evidence" value="ECO:0007669"/>
    <property type="project" value="TreeGrafter"/>
</dbReference>
<evidence type="ECO:0000259" key="13">
    <source>
        <dbReference type="PROSITE" id="PS50011"/>
    </source>
</evidence>
<accession>A0A850Y465</accession>
<keyword evidence="9" id="KW-0067">ATP-binding</keyword>
<dbReference type="Pfam" id="PF00069">
    <property type="entry name" value="Pkinase"/>
    <property type="match status" value="1"/>
</dbReference>
<dbReference type="InterPro" id="IPR008271">
    <property type="entry name" value="Ser/Thr_kinase_AS"/>
</dbReference>
<dbReference type="InterPro" id="IPR011009">
    <property type="entry name" value="Kinase-like_dom_sf"/>
</dbReference>
<evidence type="ECO:0000313" key="14">
    <source>
        <dbReference type="EMBL" id="NWH88287.1"/>
    </source>
</evidence>
<evidence type="ECO:0000256" key="10">
    <source>
        <dbReference type="ARBA" id="ARBA00047899"/>
    </source>
</evidence>
<dbReference type="Proteomes" id="UP000628412">
    <property type="component" value="Unassembled WGS sequence"/>
</dbReference>
<dbReference type="EC" id="2.7.11.1" evidence="2"/>
<dbReference type="PANTHER" id="PTHR24342:SF17">
    <property type="entry name" value="DEATH-ASSOCIATED PROTEIN KINASE 1"/>
    <property type="match status" value="1"/>
</dbReference>
<feature type="domain" description="Protein kinase" evidence="13">
    <location>
        <begin position="1"/>
        <end position="261"/>
    </location>
</feature>
<keyword evidence="5" id="KW-0808">Transferase</keyword>
<reference evidence="14" key="1">
    <citation type="submission" date="2019-10" db="EMBL/GenBank/DDBJ databases">
        <title>Bird 10,000 Genomes (B10K) Project - Family phase.</title>
        <authorList>
            <person name="Zhang G."/>
        </authorList>
    </citation>
    <scope>NUCLEOTIDE SEQUENCE</scope>
    <source>
        <strain evidence="14">B10K-DU-002-10</strain>
        <tissue evidence="14">Muscle</tissue>
    </source>
</reference>
<dbReference type="SMART" id="SM00220">
    <property type="entry name" value="S_TKc"/>
    <property type="match status" value="1"/>
</dbReference>
<evidence type="ECO:0000313" key="15">
    <source>
        <dbReference type="Proteomes" id="UP000628412"/>
    </source>
</evidence>
<dbReference type="GO" id="GO:0005524">
    <property type="term" value="F:ATP binding"/>
    <property type="evidence" value="ECO:0007669"/>
    <property type="project" value="UniProtKB-KW"/>
</dbReference>
<feature type="non-terminal residue" evidence="14">
    <location>
        <position position="1"/>
    </location>
</feature>